<dbReference type="PATRIC" id="fig|927704.6.peg.399"/>
<name>I0GMV9_SELRL</name>
<evidence type="ECO:0000313" key="1">
    <source>
        <dbReference type="EMBL" id="BAL82096.1"/>
    </source>
</evidence>
<dbReference type="HOGENOM" id="CLU_1184396_0_0_9"/>
<evidence type="ECO:0000313" key="2">
    <source>
        <dbReference type="Proteomes" id="UP000007887"/>
    </source>
</evidence>
<dbReference type="KEGG" id="sri:SELR_03880"/>
<accession>I0GMV9</accession>
<sequence>MRIDSARQTIRFLQDKSIQPDSKKVCSLNKPENINFKVTISDEGKQLSRKLNTDVVSASGEELNAIKEEKEYRKECKERIKGIDDILSKDDITDKERNKLLDEKKLLEKSSWDSEDALYDAYKKKRDFNKRHNIDECNSGDRLIIDKVNTFFDRIIQEKKDVISRENEHEQSLRRNQIQETADIELEKQKANKNEMNMDSVDKNVEQLEETTDLLNLVEKSAAENNDSKSNRIM</sequence>
<proteinExistence type="predicted"/>
<dbReference type="Proteomes" id="UP000007887">
    <property type="component" value="Chromosome"/>
</dbReference>
<gene>
    <name evidence="1" type="ordered locus">SELR_03880</name>
</gene>
<dbReference type="EMBL" id="AP012292">
    <property type="protein sequence ID" value="BAL82096.1"/>
    <property type="molecule type" value="Genomic_DNA"/>
</dbReference>
<organism evidence="1 2">
    <name type="scientific">Selenomonas ruminantium subsp. lactilytica (strain NBRC 103574 / TAM6421)</name>
    <dbReference type="NCBI Taxonomy" id="927704"/>
    <lineage>
        <taxon>Bacteria</taxon>
        <taxon>Bacillati</taxon>
        <taxon>Bacillota</taxon>
        <taxon>Negativicutes</taxon>
        <taxon>Selenomonadales</taxon>
        <taxon>Selenomonadaceae</taxon>
        <taxon>Selenomonas</taxon>
    </lineage>
</organism>
<dbReference type="RefSeq" id="WP_014423540.1">
    <property type="nucleotide sequence ID" value="NC_017068.1"/>
</dbReference>
<protein>
    <submittedName>
        <fullName evidence="1">Uncharacterized protein</fullName>
    </submittedName>
</protein>
<dbReference type="AlphaFoldDB" id="I0GMV9"/>
<reference evidence="1 2" key="1">
    <citation type="submission" date="2011-10" db="EMBL/GenBank/DDBJ databases">
        <title>Whole genome sequence of Selenomonas ruminantium subsp. lactilytica TAM6421.</title>
        <authorList>
            <person name="Oguchi A."/>
            <person name="Ankai A."/>
            <person name="Kaneko J."/>
            <person name="Yamada-Narita S."/>
            <person name="Fukui S."/>
            <person name="Takahashi M."/>
            <person name="Onodera T."/>
            <person name="Kojima S."/>
            <person name="Fushimi T."/>
            <person name="Abe N."/>
            <person name="Kamio Y."/>
            <person name="Yamazaki S."/>
            <person name="Fujita N."/>
        </authorList>
    </citation>
    <scope>NUCLEOTIDE SEQUENCE [LARGE SCALE GENOMIC DNA]</scope>
    <source>
        <strain evidence="2">NBRC 103574 / TAM6421</strain>
    </source>
</reference>